<sequence>MAATNRPTPPLIQTQSCAPSSNGDSKSEEAEEDAGFSDEDEQEVDELESDASEGAESAEEEYRPGDGKRKPGDPLLPAVRVENILNADGVIGNLPLSKEAMFIVQASTEEFVKRLMQGGHRQASAESRNNVTYHDMANTARQYQEFMFLTDMIPLPMSLADALELRKERSRLMFAEDEAPISNPTRPKAQPNRNNPNQDHNEQPPSSSKTKPRANGKEQTNGFVHTTVQPSAPNGPAHGTPSVLDARPWTHWSEPISFQTNRTTPAATNGHTSTTSRSRSSESTEKEKDSPQPPPGQLAGPASGFIQPRGSSLSSGNQNTGRTIYSQQP</sequence>
<feature type="region of interest" description="Disordered" evidence="3">
    <location>
        <begin position="174"/>
        <end position="329"/>
    </location>
</feature>
<protein>
    <recommendedName>
        <fullName evidence="4">Transcription factor CBF/NF-Y/archaeal histone domain-containing protein</fullName>
    </recommendedName>
</protein>
<organism evidence="5 6">
    <name type="scientific">Marasmius tenuissimus</name>
    <dbReference type="NCBI Taxonomy" id="585030"/>
    <lineage>
        <taxon>Eukaryota</taxon>
        <taxon>Fungi</taxon>
        <taxon>Dikarya</taxon>
        <taxon>Basidiomycota</taxon>
        <taxon>Agaricomycotina</taxon>
        <taxon>Agaricomycetes</taxon>
        <taxon>Agaricomycetidae</taxon>
        <taxon>Agaricales</taxon>
        <taxon>Marasmiineae</taxon>
        <taxon>Marasmiaceae</taxon>
        <taxon>Marasmius</taxon>
    </lineage>
</organism>
<keyword evidence="6" id="KW-1185">Reference proteome</keyword>
<dbReference type="InterPro" id="IPR050568">
    <property type="entry name" value="Transcr_DNA_Rep_Reg"/>
</dbReference>
<feature type="compositionally biased region" description="Polar residues" evidence="3">
    <location>
        <begin position="191"/>
        <end position="209"/>
    </location>
</feature>
<evidence type="ECO:0000313" key="5">
    <source>
        <dbReference type="EMBL" id="KAL0066551.1"/>
    </source>
</evidence>
<feature type="domain" description="Transcription factor CBF/NF-Y/archaeal histone" evidence="4">
    <location>
        <begin position="76"/>
        <end position="137"/>
    </location>
</feature>
<evidence type="ECO:0000256" key="1">
    <source>
        <dbReference type="ARBA" id="ARBA00004123"/>
    </source>
</evidence>
<proteinExistence type="predicted"/>
<evidence type="ECO:0000313" key="6">
    <source>
        <dbReference type="Proteomes" id="UP001437256"/>
    </source>
</evidence>
<evidence type="ECO:0000256" key="2">
    <source>
        <dbReference type="ARBA" id="ARBA00023242"/>
    </source>
</evidence>
<comment type="subcellular location">
    <subcellularLocation>
        <location evidence="1">Nucleus</location>
    </subcellularLocation>
</comment>
<feature type="compositionally biased region" description="Polar residues" evidence="3">
    <location>
        <begin position="11"/>
        <end position="24"/>
    </location>
</feature>
<dbReference type="Gene3D" id="1.10.20.10">
    <property type="entry name" value="Histone, subunit A"/>
    <property type="match status" value="1"/>
</dbReference>
<dbReference type="SUPFAM" id="SSF47113">
    <property type="entry name" value="Histone-fold"/>
    <property type="match status" value="1"/>
</dbReference>
<dbReference type="PANTHER" id="PTHR10252:SF54">
    <property type="entry name" value="CHROMATIN ACCESSIBILITY COMPLEX PROTEIN 1"/>
    <property type="match status" value="1"/>
</dbReference>
<feature type="compositionally biased region" description="Acidic residues" evidence="3">
    <location>
        <begin position="29"/>
        <end position="59"/>
    </location>
</feature>
<evidence type="ECO:0000256" key="3">
    <source>
        <dbReference type="SAM" id="MobiDB-lite"/>
    </source>
</evidence>
<keyword evidence="2" id="KW-0539">Nucleus</keyword>
<accession>A0ABR2ZY71</accession>
<evidence type="ECO:0000259" key="4">
    <source>
        <dbReference type="Pfam" id="PF00808"/>
    </source>
</evidence>
<reference evidence="5 6" key="1">
    <citation type="submission" date="2024-05" db="EMBL/GenBank/DDBJ databases">
        <title>A draft genome resource for the thread blight pathogen Marasmius tenuissimus strain MS-2.</title>
        <authorList>
            <person name="Yulfo-Soto G.E."/>
            <person name="Baruah I.K."/>
            <person name="Amoako-Attah I."/>
            <person name="Bukari Y."/>
            <person name="Meinhardt L.W."/>
            <person name="Bailey B.A."/>
            <person name="Cohen S.P."/>
        </authorList>
    </citation>
    <scope>NUCLEOTIDE SEQUENCE [LARGE SCALE GENOMIC DNA]</scope>
    <source>
        <strain evidence="5 6">MS-2</strain>
    </source>
</reference>
<gene>
    <name evidence="5" type="ORF">AAF712_006353</name>
</gene>
<feature type="compositionally biased region" description="Polar residues" evidence="3">
    <location>
        <begin position="256"/>
        <end position="271"/>
    </location>
</feature>
<feature type="region of interest" description="Disordered" evidence="3">
    <location>
        <begin position="1"/>
        <end position="74"/>
    </location>
</feature>
<dbReference type="InterPro" id="IPR009072">
    <property type="entry name" value="Histone-fold"/>
</dbReference>
<feature type="compositionally biased region" description="Polar residues" evidence="3">
    <location>
        <begin position="217"/>
        <end position="232"/>
    </location>
</feature>
<dbReference type="Pfam" id="PF00808">
    <property type="entry name" value="CBFD_NFYB_HMF"/>
    <property type="match status" value="1"/>
</dbReference>
<comment type="caution">
    <text evidence="5">The sequence shown here is derived from an EMBL/GenBank/DDBJ whole genome shotgun (WGS) entry which is preliminary data.</text>
</comment>
<name>A0ABR2ZY71_9AGAR</name>
<dbReference type="PANTHER" id="PTHR10252">
    <property type="entry name" value="HISTONE-LIKE TRANSCRIPTION FACTOR CCAAT-RELATED"/>
    <property type="match status" value="1"/>
</dbReference>
<feature type="compositionally biased region" description="Polar residues" evidence="3">
    <location>
        <begin position="309"/>
        <end position="329"/>
    </location>
</feature>
<feature type="compositionally biased region" description="Basic and acidic residues" evidence="3">
    <location>
        <begin position="279"/>
        <end position="290"/>
    </location>
</feature>
<dbReference type="InterPro" id="IPR003958">
    <property type="entry name" value="CBFA_NFYB_domain"/>
</dbReference>
<dbReference type="Proteomes" id="UP001437256">
    <property type="component" value="Unassembled WGS sequence"/>
</dbReference>
<feature type="compositionally biased region" description="Basic and acidic residues" evidence="3">
    <location>
        <begin position="60"/>
        <end position="72"/>
    </location>
</feature>
<dbReference type="EMBL" id="JBBXMP010000034">
    <property type="protein sequence ID" value="KAL0066551.1"/>
    <property type="molecule type" value="Genomic_DNA"/>
</dbReference>